<dbReference type="KEGG" id="achi:CDG60_12155"/>
<reference evidence="2" key="1">
    <citation type="submission" date="2018-09" db="EMBL/GenBank/DDBJ databases">
        <title>The complete genome of Acinetobacter sp. strain WCHAc010005.</title>
        <authorList>
            <person name="Hu Y."/>
            <person name="Long H."/>
            <person name="Feng Y."/>
            <person name="Zong Z."/>
        </authorList>
    </citation>
    <scope>NUCLEOTIDE SEQUENCE [LARGE SCALE GENOMIC DNA]</scope>
    <source>
        <strain evidence="2">WCHAc010005</strain>
    </source>
</reference>
<accession>A0A3B7LWI8</accession>
<dbReference type="Proteomes" id="UP000263753">
    <property type="component" value="Chromosome"/>
</dbReference>
<dbReference type="CDD" id="cd22580">
    <property type="entry name" value="AcrIF11"/>
    <property type="match status" value="1"/>
</dbReference>
<dbReference type="AlphaFoldDB" id="A0A3B7LWI8"/>
<organism evidence="1 2">
    <name type="scientific">Acinetobacter chinensis</name>
    <dbReference type="NCBI Taxonomy" id="2004650"/>
    <lineage>
        <taxon>Bacteria</taxon>
        <taxon>Pseudomonadati</taxon>
        <taxon>Pseudomonadota</taxon>
        <taxon>Gammaproteobacteria</taxon>
        <taxon>Moraxellales</taxon>
        <taxon>Moraxellaceae</taxon>
        <taxon>Acinetobacter</taxon>
    </lineage>
</organism>
<gene>
    <name evidence="1" type="ORF">CDG60_12155</name>
</gene>
<dbReference type="RefSeq" id="WP_087511734.1">
    <property type="nucleotide sequence ID" value="NZ_CP032134.1"/>
</dbReference>
<proteinExistence type="predicted"/>
<evidence type="ECO:0000313" key="2">
    <source>
        <dbReference type="Proteomes" id="UP000263753"/>
    </source>
</evidence>
<evidence type="ECO:0000313" key="1">
    <source>
        <dbReference type="EMBL" id="AXY57250.1"/>
    </source>
</evidence>
<sequence length="140" mass="15969">MKLFHTSPKEITKIDRFGTFDDCLFFSVEPYSMSVGEVITYSINAENMNFVEACDLHDDEIIAEIAERFETDEDTAESLLDGSDSVWNHDFADADNDWYIQAKRGECAKKMGFDGCLDQDEQGGVYIIPMLERESILVKE</sequence>
<dbReference type="Pfam" id="PF26151">
    <property type="entry name" value="AcrIF11_ADP_ribosyl"/>
    <property type="match status" value="1"/>
</dbReference>
<dbReference type="EMBL" id="CP032134">
    <property type="protein sequence ID" value="AXY57250.1"/>
    <property type="molecule type" value="Genomic_DNA"/>
</dbReference>
<name>A0A3B7LWI8_9GAMM</name>
<dbReference type="InterPro" id="IPR058829">
    <property type="entry name" value="AcrIF11-like"/>
</dbReference>
<protein>
    <submittedName>
        <fullName evidence="1">Uncharacterized protein</fullName>
    </submittedName>
</protein>